<evidence type="ECO:0000256" key="3">
    <source>
        <dbReference type="SAM" id="SignalP"/>
    </source>
</evidence>
<evidence type="ECO:0000259" key="4">
    <source>
        <dbReference type="Pfam" id="PF00497"/>
    </source>
</evidence>
<gene>
    <name evidence="5" type="ORF">DES49_2749</name>
</gene>
<proteinExistence type="inferred from homology"/>
<dbReference type="OrthoDB" id="5763510at2"/>
<dbReference type="Pfam" id="PF00497">
    <property type="entry name" value="SBP_bac_3"/>
    <property type="match status" value="1"/>
</dbReference>
<evidence type="ECO:0000313" key="5">
    <source>
        <dbReference type="EMBL" id="TDT37789.1"/>
    </source>
</evidence>
<feature type="domain" description="Solute-binding protein family 3/N-terminal" evidence="4">
    <location>
        <begin position="35"/>
        <end position="251"/>
    </location>
</feature>
<dbReference type="AlphaFoldDB" id="A0A4R7JM72"/>
<accession>A0A4R7JM72</accession>
<organism evidence="5 6">
    <name type="scientific">Halospina denitrificans</name>
    <dbReference type="NCBI Taxonomy" id="332522"/>
    <lineage>
        <taxon>Bacteria</taxon>
        <taxon>Pseudomonadati</taxon>
        <taxon>Pseudomonadota</taxon>
        <taxon>Gammaproteobacteria</taxon>
        <taxon>Halospina</taxon>
    </lineage>
</organism>
<dbReference type="RefSeq" id="WP_133736981.1">
    <property type="nucleotide sequence ID" value="NZ_SOAX01000007.1"/>
</dbReference>
<dbReference type="PANTHER" id="PTHR35936">
    <property type="entry name" value="MEMBRANE-BOUND LYTIC MUREIN TRANSGLYCOSYLASE F"/>
    <property type="match status" value="1"/>
</dbReference>
<dbReference type="InterPro" id="IPR001638">
    <property type="entry name" value="Solute-binding_3/MltF_N"/>
</dbReference>
<comment type="similarity">
    <text evidence="1">Belongs to the bacterial solute-binding protein 3 family.</text>
</comment>
<name>A0A4R7JM72_9GAMM</name>
<dbReference type="PANTHER" id="PTHR35936:SF25">
    <property type="entry name" value="ABC TRANSPORTER SUBSTRATE-BINDING PROTEIN"/>
    <property type="match status" value="1"/>
</dbReference>
<evidence type="ECO:0000256" key="1">
    <source>
        <dbReference type="ARBA" id="ARBA00010333"/>
    </source>
</evidence>
<evidence type="ECO:0000256" key="2">
    <source>
        <dbReference type="ARBA" id="ARBA00022729"/>
    </source>
</evidence>
<reference evidence="5 6" key="1">
    <citation type="submission" date="2019-03" db="EMBL/GenBank/DDBJ databases">
        <title>Genomic Encyclopedia of Type Strains, Phase IV (KMG-IV): sequencing the most valuable type-strain genomes for metagenomic binning, comparative biology and taxonomic classification.</title>
        <authorList>
            <person name="Goeker M."/>
        </authorList>
    </citation>
    <scope>NUCLEOTIDE SEQUENCE [LARGE SCALE GENOMIC DNA]</scope>
    <source>
        <strain evidence="5 6">DSM 15505</strain>
    </source>
</reference>
<dbReference type="Gene3D" id="3.40.190.10">
    <property type="entry name" value="Periplasmic binding protein-like II"/>
    <property type="match status" value="2"/>
</dbReference>
<keyword evidence="2 3" id="KW-0732">Signal</keyword>
<protein>
    <submittedName>
        <fullName evidence="5">Amino acid ABC transporter substrate-binding protein (PAAT family)</fullName>
    </submittedName>
</protein>
<feature type="signal peptide" evidence="3">
    <location>
        <begin position="1"/>
        <end position="21"/>
    </location>
</feature>
<dbReference type="EMBL" id="SOAX01000007">
    <property type="protein sequence ID" value="TDT37789.1"/>
    <property type="molecule type" value="Genomic_DNA"/>
</dbReference>
<evidence type="ECO:0000313" key="6">
    <source>
        <dbReference type="Proteomes" id="UP000295830"/>
    </source>
</evidence>
<sequence>MQRLKGLAIAVLLAVSISATAQEESGQELTTVRITNGEWPPYLGRDEPGYGVASRIVTRAFERAGYEVEYGFFPWSRSLYLARQGKWDGAAVWLPSEQRFRDFYVSEPVIFTEYVFFHRRDMNFDWDMPADLSDYRIGLTQDYDYGKVIETVVDLELVRTETVSSDRLNFEKLIAGRIDLFPMDRIVGQRILEEQFSRKERKKITWHPHPVRLDRLRLLLSREVPENAERMEAFNEALREMRKNGEIEEILVRELGRVPTP</sequence>
<comment type="caution">
    <text evidence="5">The sequence shown here is derived from an EMBL/GenBank/DDBJ whole genome shotgun (WGS) entry which is preliminary data.</text>
</comment>
<keyword evidence="6" id="KW-1185">Reference proteome</keyword>
<dbReference type="SUPFAM" id="SSF53850">
    <property type="entry name" value="Periplasmic binding protein-like II"/>
    <property type="match status" value="1"/>
</dbReference>
<feature type="chain" id="PRO_5020618401" evidence="3">
    <location>
        <begin position="22"/>
        <end position="261"/>
    </location>
</feature>
<dbReference type="Proteomes" id="UP000295830">
    <property type="component" value="Unassembled WGS sequence"/>
</dbReference>